<evidence type="ECO:0000313" key="1">
    <source>
        <dbReference type="EMBL" id="MDO7841922.1"/>
    </source>
</evidence>
<dbReference type="RefSeq" id="WP_304560380.1">
    <property type="nucleotide sequence ID" value="NZ_JAUQSZ010000003.1"/>
</dbReference>
<dbReference type="Gene3D" id="3.40.50.300">
    <property type="entry name" value="P-loop containing nucleotide triphosphate hydrolases"/>
    <property type="match status" value="1"/>
</dbReference>
<dbReference type="InterPro" id="IPR027417">
    <property type="entry name" value="P-loop_NTPase"/>
</dbReference>
<protein>
    <submittedName>
        <fullName evidence="1">Protein ImuA</fullName>
    </submittedName>
</protein>
<name>A0ABT8ZXG5_9SPHN</name>
<dbReference type="EMBL" id="JAUQSZ010000003">
    <property type="protein sequence ID" value="MDO7841922.1"/>
    <property type="molecule type" value="Genomic_DNA"/>
</dbReference>
<comment type="caution">
    <text evidence="1">The sequence shown here is derived from an EMBL/GenBank/DDBJ whole genome shotgun (WGS) entry which is preliminary data.</text>
</comment>
<proteinExistence type="predicted"/>
<dbReference type="SUPFAM" id="SSF52540">
    <property type="entry name" value="P-loop containing nucleoside triphosphate hydrolases"/>
    <property type="match status" value="1"/>
</dbReference>
<reference evidence="1" key="1">
    <citation type="submission" date="2023-07" db="EMBL/GenBank/DDBJ databases">
        <authorList>
            <person name="Kim M.K."/>
        </authorList>
    </citation>
    <scope>NUCLEOTIDE SEQUENCE</scope>
    <source>
        <strain evidence="1">CA1-15</strain>
    </source>
</reference>
<sequence length="251" mass="26384">MNATGSLATVDDLRRHIAALETPGRARGAVTFGVGELDRRLADGGIATGSLHEITAAGTALTEDAAATLFTTGIAARAVPSLPILWALTRFDLYAPGLEQAGLIPDRVVFAQAREDRDVLAVMEDALRDGSFGAVVGEVCRADMTATRRLQLAAADGGRTALLMRRWRRRDANPLDAPSAAATRWRIGCASSTPLSMPGVGRAHWRVDLVRQRNGAPFTLTLEGCDAQGRLGLPAASADRAVGAGRRAHAA</sequence>
<dbReference type="PIRSF" id="PIRSF034285">
    <property type="entry name" value="UCP034285"/>
    <property type="match status" value="1"/>
</dbReference>
<organism evidence="1 2">
    <name type="scientific">Sphingomonas immobilis</name>
    <dbReference type="NCBI Taxonomy" id="3063997"/>
    <lineage>
        <taxon>Bacteria</taxon>
        <taxon>Pseudomonadati</taxon>
        <taxon>Pseudomonadota</taxon>
        <taxon>Alphaproteobacteria</taxon>
        <taxon>Sphingomonadales</taxon>
        <taxon>Sphingomonadaceae</taxon>
        <taxon>Sphingomonas</taxon>
    </lineage>
</organism>
<keyword evidence="2" id="KW-1185">Reference proteome</keyword>
<dbReference type="Proteomes" id="UP001176468">
    <property type="component" value="Unassembled WGS sequence"/>
</dbReference>
<dbReference type="InterPro" id="IPR017026">
    <property type="entry name" value="ImuA"/>
</dbReference>
<accession>A0ABT8ZXG5</accession>
<gene>
    <name evidence="1" type="ORF">Q5H94_06265</name>
</gene>
<evidence type="ECO:0000313" key="2">
    <source>
        <dbReference type="Proteomes" id="UP001176468"/>
    </source>
</evidence>